<proteinExistence type="predicted"/>
<evidence type="ECO:0000256" key="2">
    <source>
        <dbReference type="SAM" id="Phobius"/>
    </source>
</evidence>
<dbReference type="EMBL" id="CP006911">
    <property type="protein sequence ID" value="ALE02631.1"/>
    <property type="molecule type" value="Genomic_DNA"/>
</dbReference>
<keyword evidence="2" id="KW-0812">Transmembrane</keyword>
<evidence type="ECO:0008006" key="5">
    <source>
        <dbReference type="Google" id="ProtNLM"/>
    </source>
</evidence>
<gene>
    <name evidence="3" type="ORF">W908_02600</name>
</gene>
<feature type="coiled-coil region" evidence="1">
    <location>
        <begin position="43"/>
        <end position="77"/>
    </location>
</feature>
<evidence type="ECO:0000313" key="3">
    <source>
        <dbReference type="EMBL" id="ALE02631.1"/>
    </source>
</evidence>
<dbReference type="OrthoDB" id="7061211at2"/>
<keyword evidence="2" id="KW-1133">Transmembrane helix</keyword>
<dbReference type="Pfam" id="PF04977">
    <property type="entry name" value="DivIC"/>
    <property type="match status" value="1"/>
</dbReference>
<name>A0A0M3T2D0_9GAMM</name>
<reference evidence="3 4" key="1">
    <citation type="journal article" date="2015" name="Genome Announc.">
        <title>Genome Sequence of 'Candidatus Thioglobus singularis' Strain PS1, a Mixotroph from the SUP05 Clade of Marine Gammaproteobacteria.</title>
        <authorList>
            <person name="Marshall K.T."/>
            <person name="Morris R.M."/>
        </authorList>
    </citation>
    <scope>NUCLEOTIDE SEQUENCE [LARGE SCALE GENOMIC DNA]</scope>
    <source>
        <strain evidence="3 4">PS1</strain>
    </source>
</reference>
<keyword evidence="4" id="KW-1185">Reference proteome</keyword>
<sequence length="119" mass="13586">MSNKSQTGLIGFIYKNKITLILIFILFALIKQNIIDNNFPGVVIDKERALNQIKLNNEDLENDNVSLQSKIGSYTQEDLNLIESKARFKYGLIKEGEYFFKINRAIKTEPLAENDSATL</sequence>
<dbReference type="STRING" id="1125411.W908_02600"/>
<dbReference type="RefSeq" id="WP_053819799.1">
    <property type="nucleotide sequence ID" value="NZ_CP006911.1"/>
</dbReference>
<evidence type="ECO:0000313" key="4">
    <source>
        <dbReference type="Proteomes" id="UP000068905"/>
    </source>
</evidence>
<feature type="transmembrane region" description="Helical" evidence="2">
    <location>
        <begin position="12"/>
        <end position="30"/>
    </location>
</feature>
<accession>A0A0M3T2D0</accession>
<dbReference type="AlphaFoldDB" id="A0A0M3T2D0"/>
<organism evidence="3 4">
    <name type="scientific">Candidatus Pseudothioglobus singularis PS1</name>
    <dbReference type="NCBI Taxonomy" id="1125411"/>
    <lineage>
        <taxon>Bacteria</taxon>
        <taxon>Pseudomonadati</taxon>
        <taxon>Pseudomonadota</taxon>
        <taxon>Gammaproteobacteria</taxon>
        <taxon>Candidatus Pseudothioglobaceae</taxon>
        <taxon>Candidatus Pseudothioglobus</taxon>
    </lineage>
</organism>
<dbReference type="InterPro" id="IPR007060">
    <property type="entry name" value="FtsL/DivIC"/>
</dbReference>
<evidence type="ECO:0000256" key="1">
    <source>
        <dbReference type="SAM" id="Coils"/>
    </source>
</evidence>
<dbReference type="KEGG" id="tsn:W908_02600"/>
<dbReference type="Proteomes" id="UP000068905">
    <property type="component" value="Chromosome"/>
</dbReference>
<keyword evidence="2" id="KW-0472">Membrane</keyword>
<keyword evidence="1" id="KW-0175">Coiled coil</keyword>
<protein>
    <recommendedName>
        <fullName evidence="5">Cell division protein FtsB</fullName>
    </recommendedName>
</protein>